<feature type="domain" description="DUF7666" evidence="1">
    <location>
        <begin position="30"/>
        <end position="104"/>
    </location>
</feature>
<organism evidence="2">
    <name type="scientific">marine sediment metagenome</name>
    <dbReference type="NCBI Taxonomy" id="412755"/>
    <lineage>
        <taxon>unclassified sequences</taxon>
        <taxon>metagenomes</taxon>
        <taxon>ecological metagenomes</taxon>
    </lineage>
</organism>
<proteinExistence type="predicted"/>
<evidence type="ECO:0000259" key="1">
    <source>
        <dbReference type="Pfam" id="PF24703"/>
    </source>
</evidence>
<sequence>MKKQLAPILAWHFTRDDCRMRYEDNRIVRAGHVYRAKGPLVLCENGLHENGLHGSKRIVDALCYAPGAHVWRVELRGERVIGDDKIVARERKVLWGLDATKILHEFACRCAEDALLLIKDPDPRSIEAIRVKRLWVTGKATAGELAAAGVARDATRDAAGAARDAAEAKQNKRLTAMIIAAHRQRQATPKERRP</sequence>
<dbReference type="Pfam" id="PF24703">
    <property type="entry name" value="DUF7666"/>
    <property type="match status" value="1"/>
</dbReference>
<reference evidence="2" key="1">
    <citation type="journal article" date="2015" name="Nature">
        <title>Complex archaea that bridge the gap between prokaryotes and eukaryotes.</title>
        <authorList>
            <person name="Spang A."/>
            <person name="Saw J.H."/>
            <person name="Jorgensen S.L."/>
            <person name="Zaremba-Niedzwiedzka K."/>
            <person name="Martijn J."/>
            <person name="Lind A.E."/>
            <person name="van Eijk R."/>
            <person name="Schleper C."/>
            <person name="Guy L."/>
            <person name="Ettema T.J."/>
        </authorList>
    </citation>
    <scope>NUCLEOTIDE SEQUENCE</scope>
</reference>
<name>A0A0F9JBN3_9ZZZZ</name>
<dbReference type="EMBL" id="LAZR01010384">
    <property type="protein sequence ID" value="KKM67224.1"/>
    <property type="molecule type" value="Genomic_DNA"/>
</dbReference>
<gene>
    <name evidence="2" type="ORF">LCGC14_1473240</name>
</gene>
<protein>
    <recommendedName>
        <fullName evidence="1">DUF7666 domain-containing protein</fullName>
    </recommendedName>
</protein>
<evidence type="ECO:0000313" key="2">
    <source>
        <dbReference type="EMBL" id="KKM67224.1"/>
    </source>
</evidence>
<dbReference type="InterPro" id="IPR056083">
    <property type="entry name" value="DUF7666"/>
</dbReference>
<dbReference type="AlphaFoldDB" id="A0A0F9JBN3"/>
<comment type="caution">
    <text evidence="2">The sequence shown here is derived from an EMBL/GenBank/DDBJ whole genome shotgun (WGS) entry which is preliminary data.</text>
</comment>
<accession>A0A0F9JBN3</accession>